<reference evidence="2 3" key="1">
    <citation type="submission" date="2022-11" db="EMBL/GenBank/DDBJ databases">
        <title>Study of microbial diversity in lake waters.</title>
        <authorList>
            <person name="Zhang J."/>
        </authorList>
    </citation>
    <scope>NUCLEOTIDE SEQUENCE [LARGE SCALE GENOMIC DNA]</scope>
    <source>
        <strain evidence="2 3">DT12</strain>
    </source>
</reference>
<sequence>MENNETHNESCHQPEHFSERDKTALIRDLRKIEGQIRGVQKMIDEDRYCVDILVQLAAIKSGSHRIGLKLLEAHTKGCVSRAVQSDGGEEHIQELMDVIRIFTK</sequence>
<gene>
    <name evidence="2" type="ORF">OS242_03945</name>
</gene>
<dbReference type="PANTHER" id="PTHR33677:SF3">
    <property type="entry name" value="COPPER-SENSING TRANSCRIPTIONAL REPRESSOR RICR"/>
    <property type="match status" value="1"/>
</dbReference>
<dbReference type="Gene3D" id="1.20.58.1000">
    <property type="entry name" value="Metal-sensitive repressor, helix protomer"/>
    <property type="match status" value="1"/>
</dbReference>
<dbReference type="InterPro" id="IPR038390">
    <property type="entry name" value="Metal_Tscrpt_repr_sf"/>
</dbReference>
<dbReference type="EMBL" id="JAPMLT010000001">
    <property type="protein sequence ID" value="MCX7569110.1"/>
    <property type="molecule type" value="Genomic_DNA"/>
</dbReference>
<dbReference type="InterPro" id="IPR003735">
    <property type="entry name" value="Metal_Tscrpt_repr"/>
</dbReference>
<dbReference type="PANTHER" id="PTHR33677">
    <property type="entry name" value="TRANSCRIPTIONAL REPRESSOR FRMR-RELATED"/>
    <property type="match status" value="1"/>
</dbReference>
<organism evidence="2 3">
    <name type="scientific">Tumebacillus lacus</name>
    <dbReference type="NCBI Taxonomy" id="2995335"/>
    <lineage>
        <taxon>Bacteria</taxon>
        <taxon>Bacillati</taxon>
        <taxon>Bacillota</taxon>
        <taxon>Bacilli</taxon>
        <taxon>Bacillales</taxon>
        <taxon>Alicyclobacillaceae</taxon>
        <taxon>Tumebacillus</taxon>
    </lineage>
</organism>
<dbReference type="Pfam" id="PF02583">
    <property type="entry name" value="Trns_repr_metal"/>
    <property type="match status" value="1"/>
</dbReference>
<evidence type="ECO:0000313" key="2">
    <source>
        <dbReference type="EMBL" id="MCX7569110.1"/>
    </source>
</evidence>
<dbReference type="Proteomes" id="UP001208017">
    <property type="component" value="Unassembled WGS sequence"/>
</dbReference>
<evidence type="ECO:0000313" key="3">
    <source>
        <dbReference type="Proteomes" id="UP001208017"/>
    </source>
</evidence>
<feature type="region of interest" description="Disordered" evidence="1">
    <location>
        <begin position="1"/>
        <end position="20"/>
    </location>
</feature>
<evidence type="ECO:0000256" key="1">
    <source>
        <dbReference type="SAM" id="MobiDB-lite"/>
    </source>
</evidence>
<name>A0ABT3X0N2_9BACL</name>
<keyword evidence="3" id="KW-1185">Reference proteome</keyword>
<dbReference type="CDD" id="cd10148">
    <property type="entry name" value="CsoR-like_DUF156"/>
    <property type="match status" value="1"/>
</dbReference>
<accession>A0ABT3X0N2</accession>
<proteinExistence type="predicted"/>
<dbReference type="RefSeq" id="WP_267150332.1">
    <property type="nucleotide sequence ID" value="NZ_JAPMLT010000001.1"/>
</dbReference>
<comment type="caution">
    <text evidence="2">The sequence shown here is derived from an EMBL/GenBank/DDBJ whole genome shotgun (WGS) entry which is preliminary data.</text>
</comment>
<protein>
    <submittedName>
        <fullName evidence="2">Metal-sensitive transcriptional regulator</fullName>
    </submittedName>
</protein>